<organism evidence="7 8">
    <name type="scientific">Frankia nepalensis</name>
    <dbReference type="NCBI Taxonomy" id="1836974"/>
    <lineage>
        <taxon>Bacteria</taxon>
        <taxon>Bacillati</taxon>
        <taxon>Actinomycetota</taxon>
        <taxon>Actinomycetes</taxon>
        <taxon>Frankiales</taxon>
        <taxon>Frankiaceae</taxon>
        <taxon>Frankia</taxon>
    </lineage>
</organism>
<dbReference type="InterPro" id="IPR050838">
    <property type="entry name" value="Ketopantoate_reductase"/>
</dbReference>
<evidence type="ECO:0000259" key="6">
    <source>
        <dbReference type="Pfam" id="PF08546"/>
    </source>
</evidence>
<name>A0A937R9U3_9ACTN</name>
<comment type="similarity">
    <text evidence="1">Belongs to the ketopantoate reductase family.</text>
</comment>
<feature type="domain" description="Ketopantoate reductase N-terminal" evidence="5">
    <location>
        <begin position="36"/>
        <end position="187"/>
    </location>
</feature>
<evidence type="ECO:0000256" key="4">
    <source>
        <dbReference type="SAM" id="MobiDB-lite"/>
    </source>
</evidence>
<dbReference type="PANTHER" id="PTHR43765:SF2">
    <property type="entry name" value="2-DEHYDROPANTOATE 2-REDUCTASE"/>
    <property type="match status" value="1"/>
</dbReference>
<dbReference type="InterPro" id="IPR036291">
    <property type="entry name" value="NAD(P)-bd_dom_sf"/>
</dbReference>
<sequence length="405" mass="41291">MAGGRRASTPPPAAAGGEEGPAGSAVSADSAGSRYVIIGVGAVGATVAAQFVEAGLDVVVVARGANLAALRAGGLRYIRPDGERRVALEAAAGPEEVELRAGDVLVLATKAQDTEALVAQWAWRPVAKAEPGVGADPASPPPAAEALPIVLLQNGIDSARSALRRFATVIDTVVVIPASHLRPGEVVSPGVPQVGGFVLGRAGRPAGDTEQAHGRRVAEQVAADLRLSGFTTSVVDDIARYKAGKLLDNLAYNLDAAFAPSPLRDLAAAEIVREARAVFAAAGIQAVEPGSAPGLNLRSWAISPIPGHERAGSSTWQSLARGGSVESDYLNGEIVLLARLHGLAAPVNAALARWIATAARTGAAPASLGEAELAAILTAVHGVARPRTRDRIRRSLSRPAVSRDG</sequence>
<dbReference type="PANTHER" id="PTHR43765">
    <property type="entry name" value="2-DEHYDROPANTOATE 2-REDUCTASE-RELATED"/>
    <property type="match status" value="1"/>
</dbReference>
<evidence type="ECO:0000259" key="5">
    <source>
        <dbReference type="Pfam" id="PF02558"/>
    </source>
</evidence>
<dbReference type="InterPro" id="IPR013752">
    <property type="entry name" value="KPA_reductase"/>
</dbReference>
<dbReference type="GO" id="GO:0008677">
    <property type="term" value="F:2-dehydropantoate 2-reductase activity"/>
    <property type="evidence" value="ECO:0007669"/>
    <property type="project" value="TreeGrafter"/>
</dbReference>
<evidence type="ECO:0000256" key="3">
    <source>
        <dbReference type="ARBA" id="ARBA00023002"/>
    </source>
</evidence>
<reference evidence="7" key="1">
    <citation type="submission" date="2020-12" db="EMBL/GenBank/DDBJ databases">
        <title>Genomic characterization of non-nitrogen-fixing Frankia strains.</title>
        <authorList>
            <person name="Carlos-Shanley C."/>
            <person name="Guerra T."/>
            <person name="Hahn D."/>
        </authorList>
    </citation>
    <scope>NUCLEOTIDE SEQUENCE</scope>
    <source>
        <strain evidence="7">CN6</strain>
    </source>
</reference>
<proteinExistence type="inferred from homology"/>
<dbReference type="EMBL" id="JAEACQ010000130">
    <property type="protein sequence ID" value="MBL7626377.1"/>
    <property type="molecule type" value="Genomic_DNA"/>
</dbReference>
<accession>A0A937R9U3</accession>
<keyword evidence="2" id="KW-0521">NADP</keyword>
<dbReference type="SUPFAM" id="SSF51735">
    <property type="entry name" value="NAD(P)-binding Rossmann-fold domains"/>
    <property type="match status" value="1"/>
</dbReference>
<dbReference type="GO" id="GO:0005737">
    <property type="term" value="C:cytoplasm"/>
    <property type="evidence" value="ECO:0007669"/>
    <property type="project" value="TreeGrafter"/>
</dbReference>
<evidence type="ECO:0000256" key="2">
    <source>
        <dbReference type="ARBA" id="ARBA00022857"/>
    </source>
</evidence>
<evidence type="ECO:0000313" key="7">
    <source>
        <dbReference type="EMBL" id="MBL7626377.1"/>
    </source>
</evidence>
<evidence type="ECO:0000313" key="8">
    <source>
        <dbReference type="Proteomes" id="UP000604475"/>
    </source>
</evidence>
<dbReference type="GO" id="GO:0050661">
    <property type="term" value="F:NADP binding"/>
    <property type="evidence" value="ECO:0007669"/>
    <property type="project" value="TreeGrafter"/>
</dbReference>
<keyword evidence="8" id="KW-1185">Reference proteome</keyword>
<comment type="caution">
    <text evidence="7">The sequence shown here is derived from an EMBL/GenBank/DDBJ whole genome shotgun (WGS) entry which is preliminary data.</text>
</comment>
<dbReference type="InterPro" id="IPR013332">
    <property type="entry name" value="KPR_N"/>
</dbReference>
<dbReference type="Gene3D" id="1.10.1040.10">
    <property type="entry name" value="N-(1-d-carboxylethyl)-l-norvaline Dehydrogenase, domain 2"/>
    <property type="match status" value="1"/>
</dbReference>
<dbReference type="Proteomes" id="UP000604475">
    <property type="component" value="Unassembled WGS sequence"/>
</dbReference>
<evidence type="ECO:0000256" key="1">
    <source>
        <dbReference type="ARBA" id="ARBA00007870"/>
    </source>
</evidence>
<dbReference type="InterPro" id="IPR013328">
    <property type="entry name" value="6PGD_dom2"/>
</dbReference>
<dbReference type="SUPFAM" id="SSF48179">
    <property type="entry name" value="6-phosphogluconate dehydrogenase C-terminal domain-like"/>
    <property type="match status" value="1"/>
</dbReference>
<dbReference type="Pfam" id="PF08546">
    <property type="entry name" value="ApbA_C"/>
    <property type="match status" value="1"/>
</dbReference>
<gene>
    <name evidence="7" type="ORF">I7412_04145</name>
</gene>
<dbReference type="InterPro" id="IPR008927">
    <property type="entry name" value="6-PGluconate_DH-like_C_sf"/>
</dbReference>
<feature type="region of interest" description="Disordered" evidence="4">
    <location>
        <begin position="1"/>
        <end position="25"/>
    </location>
</feature>
<protein>
    <submittedName>
        <fullName evidence="7">Ketopantoate reductase family protein</fullName>
    </submittedName>
</protein>
<dbReference type="Pfam" id="PF02558">
    <property type="entry name" value="ApbA"/>
    <property type="match status" value="1"/>
</dbReference>
<feature type="domain" description="Ketopantoate reductase C-terminal" evidence="6">
    <location>
        <begin position="267"/>
        <end position="355"/>
    </location>
</feature>
<dbReference type="Gene3D" id="3.40.50.720">
    <property type="entry name" value="NAD(P)-binding Rossmann-like Domain"/>
    <property type="match status" value="1"/>
</dbReference>
<dbReference type="AlphaFoldDB" id="A0A937R9U3"/>
<keyword evidence="3" id="KW-0560">Oxidoreductase</keyword>